<sequence>MPAFDYTPPPYSGPPAAEILAKRKEFLSPSLFHFYKKPINIVDGKKQYLFDEEGRRYLDAFGGIATVCCGHCHPDVVSAVVKQMNRIQHSTVLYLNHAIADFAEALASKMPGDLKVVFFTNSGTEANELALMMARLYTGCQDIISIRNGYHGNAAGTMGATAQSIWKFNVVQSGVHHTLNPDPYRGVFGSDGEKYAKDVQDLINFGTSGHVAGFISEAIQGVGGIIELAPGYLPAAYSTIKKAGGLCIADEVQSGFARTGSFWGFESHGVVPDIVTMAKGIGNGIPLGAVVTTPEIAEVLTRRSYFNTFGGNPVCTAAGLAVLNVIEKEKLQENAHVVGSYLKERLLSLKDKYELVGDVRGRGLMLGLELVTDRKLKTPAKTEIVHVMEQMKDMGVLVGKGGYYGNVFRITPPLCFTKEDADFLVDAMGYTLSKM</sequence>
<dbReference type="InterPro" id="IPR015424">
    <property type="entry name" value="PyrdxlP-dep_Trfase"/>
</dbReference>
<evidence type="ECO:0000256" key="2">
    <source>
        <dbReference type="ARBA" id="ARBA00001933"/>
    </source>
</evidence>
<comment type="similarity">
    <text evidence="3 7">Belongs to the class-III pyridoxal-phosphate-dependent aminotransferase family.</text>
</comment>
<evidence type="ECO:0000256" key="6">
    <source>
        <dbReference type="ARBA" id="ARBA00023238"/>
    </source>
</evidence>
<organism evidence="8 9">
    <name type="scientific">Punica granatum</name>
    <name type="common">Pomegranate</name>
    <dbReference type="NCBI Taxonomy" id="22663"/>
    <lineage>
        <taxon>Eukaryota</taxon>
        <taxon>Viridiplantae</taxon>
        <taxon>Streptophyta</taxon>
        <taxon>Embryophyta</taxon>
        <taxon>Tracheophyta</taxon>
        <taxon>Spermatophyta</taxon>
        <taxon>Magnoliopsida</taxon>
        <taxon>eudicotyledons</taxon>
        <taxon>Gunneridae</taxon>
        <taxon>Pentapetalae</taxon>
        <taxon>rosids</taxon>
        <taxon>malvids</taxon>
        <taxon>Myrtales</taxon>
        <taxon>Lythraceae</taxon>
        <taxon>Punica</taxon>
    </lineage>
</organism>
<dbReference type="InterPro" id="IPR015422">
    <property type="entry name" value="PyrdxlP-dep_Trfase_small"/>
</dbReference>
<evidence type="ECO:0000256" key="1">
    <source>
        <dbReference type="ARBA" id="ARBA00001781"/>
    </source>
</evidence>
<dbReference type="PANTHER" id="PTHR45688:SF13">
    <property type="entry name" value="ALANINE--GLYOXYLATE AMINOTRANSFERASE 2-LIKE"/>
    <property type="match status" value="1"/>
</dbReference>
<dbReference type="InterPro" id="IPR015421">
    <property type="entry name" value="PyrdxlP-dep_Trfase_major"/>
</dbReference>
<dbReference type="GO" id="GO:0005739">
    <property type="term" value="C:mitochondrion"/>
    <property type="evidence" value="ECO:0007669"/>
    <property type="project" value="TreeGrafter"/>
</dbReference>
<dbReference type="Proteomes" id="UP000233551">
    <property type="component" value="Unassembled WGS sequence"/>
</dbReference>
<proteinExistence type="inferred from homology"/>
<dbReference type="PANTHER" id="PTHR45688">
    <property type="match status" value="1"/>
</dbReference>
<accession>A0A2I0I2H7</accession>
<comment type="caution">
    <text evidence="8">The sequence shown here is derived from an EMBL/GenBank/DDBJ whole genome shotgun (WGS) entry which is preliminary data.</text>
</comment>
<name>A0A2I0I2H7_PUNGR</name>
<evidence type="ECO:0000313" key="9">
    <source>
        <dbReference type="Proteomes" id="UP000233551"/>
    </source>
</evidence>
<keyword evidence="5 7" id="KW-0663">Pyridoxal phosphate</keyword>
<keyword evidence="9" id="KW-1185">Reference proteome</keyword>
<dbReference type="EMBL" id="PGOL01004238">
    <property type="protein sequence ID" value="PKI38023.1"/>
    <property type="molecule type" value="Genomic_DNA"/>
</dbReference>
<dbReference type="Pfam" id="PF00202">
    <property type="entry name" value="Aminotran_3"/>
    <property type="match status" value="1"/>
</dbReference>
<evidence type="ECO:0000313" key="8">
    <source>
        <dbReference type="EMBL" id="PKI38023.1"/>
    </source>
</evidence>
<dbReference type="FunFam" id="3.40.640.10:FF:000004">
    <property type="entry name" value="Acetylornithine aminotransferase"/>
    <property type="match status" value="1"/>
</dbReference>
<evidence type="ECO:0000256" key="4">
    <source>
        <dbReference type="ARBA" id="ARBA00013049"/>
    </source>
</evidence>
<dbReference type="STRING" id="22663.A0A2I0I2H7"/>
<dbReference type="CDD" id="cd00610">
    <property type="entry name" value="OAT_like"/>
    <property type="match status" value="1"/>
</dbReference>
<gene>
    <name evidence="8" type="ORF">CRG98_041619</name>
</gene>
<dbReference type="Gene3D" id="3.40.640.10">
    <property type="entry name" value="Type I PLP-dependent aspartate aminotransferase-like (Major domain)"/>
    <property type="match status" value="1"/>
</dbReference>
<dbReference type="PIRSF" id="PIRSF000521">
    <property type="entry name" value="Transaminase_4ab_Lys_Orn"/>
    <property type="match status" value="1"/>
</dbReference>
<protein>
    <recommendedName>
        <fullName evidence="4">alanine--glyoxylate transaminase</fullName>
        <ecNumber evidence="4">2.6.1.44</ecNumber>
    </recommendedName>
</protein>
<reference evidence="8 9" key="1">
    <citation type="submission" date="2017-11" db="EMBL/GenBank/DDBJ databases">
        <title>De-novo sequencing of pomegranate (Punica granatum L.) genome.</title>
        <authorList>
            <person name="Akparov Z."/>
            <person name="Amiraslanov A."/>
            <person name="Hajiyeva S."/>
            <person name="Abbasov M."/>
            <person name="Kaur K."/>
            <person name="Hamwieh A."/>
            <person name="Solovyev V."/>
            <person name="Salamov A."/>
            <person name="Braich B."/>
            <person name="Kosarev P."/>
            <person name="Mahmoud A."/>
            <person name="Hajiyev E."/>
            <person name="Babayeva S."/>
            <person name="Izzatullayeva V."/>
            <person name="Mammadov A."/>
            <person name="Mammadov A."/>
            <person name="Sharifova S."/>
            <person name="Ojaghi J."/>
            <person name="Eynullazada K."/>
            <person name="Bayramov B."/>
            <person name="Abdulazimova A."/>
            <person name="Shahmuradov I."/>
        </authorList>
    </citation>
    <scope>NUCLEOTIDE SEQUENCE [LARGE SCALE GENOMIC DNA]</scope>
    <source>
        <strain evidence="9">cv. AG2017</strain>
        <tissue evidence="8">Leaf</tissue>
    </source>
</reference>
<keyword evidence="6" id="KW-0601">Photorespiration</keyword>
<evidence type="ECO:0000256" key="5">
    <source>
        <dbReference type="ARBA" id="ARBA00022898"/>
    </source>
</evidence>
<comment type="cofactor">
    <cofactor evidence="2">
        <name>pyridoxal 5'-phosphate</name>
        <dbReference type="ChEBI" id="CHEBI:597326"/>
    </cofactor>
</comment>
<dbReference type="InterPro" id="IPR049704">
    <property type="entry name" value="Aminotrans_3_PPA_site"/>
</dbReference>
<dbReference type="AlphaFoldDB" id="A0A2I0I2H7"/>
<dbReference type="GO" id="GO:0008453">
    <property type="term" value="F:alanine-glyoxylate transaminase activity"/>
    <property type="evidence" value="ECO:0007669"/>
    <property type="project" value="UniProtKB-EC"/>
</dbReference>
<dbReference type="SUPFAM" id="SSF53383">
    <property type="entry name" value="PLP-dependent transferases"/>
    <property type="match status" value="1"/>
</dbReference>
<evidence type="ECO:0000256" key="3">
    <source>
        <dbReference type="ARBA" id="ARBA00008954"/>
    </source>
</evidence>
<dbReference type="EC" id="2.6.1.44" evidence="4"/>
<dbReference type="GO" id="GO:0009853">
    <property type="term" value="P:photorespiration"/>
    <property type="evidence" value="ECO:0007669"/>
    <property type="project" value="UniProtKB-KW"/>
</dbReference>
<dbReference type="InterPro" id="IPR005814">
    <property type="entry name" value="Aminotrans_3"/>
</dbReference>
<dbReference type="GO" id="GO:0030170">
    <property type="term" value="F:pyridoxal phosphate binding"/>
    <property type="evidence" value="ECO:0007669"/>
    <property type="project" value="InterPro"/>
</dbReference>
<evidence type="ECO:0000256" key="7">
    <source>
        <dbReference type="RuleBase" id="RU003560"/>
    </source>
</evidence>
<comment type="catalytic activity">
    <reaction evidence="1">
        <text>glyoxylate + L-alanine = glycine + pyruvate</text>
        <dbReference type="Rhea" id="RHEA:24248"/>
        <dbReference type="ChEBI" id="CHEBI:15361"/>
        <dbReference type="ChEBI" id="CHEBI:36655"/>
        <dbReference type="ChEBI" id="CHEBI:57305"/>
        <dbReference type="ChEBI" id="CHEBI:57972"/>
        <dbReference type="EC" id="2.6.1.44"/>
    </reaction>
</comment>
<dbReference type="Gene3D" id="3.90.1150.10">
    <property type="entry name" value="Aspartate Aminotransferase, domain 1"/>
    <property type="match status" value="1"/>
</dbReference>
<dbReference type="PROSITE" id="PS00600">
    <property type="entry name" value="AA_TRANSFER_CLASS_3"/>
    <property type="match status" value="1"/>
</dbReference>